<name>A0A133UY66_9EURY</name>
<organism evidence="2 3">
    <name type="scientific">candidate division MSBL1 archaeon SCGC-AAA259O05</name>
    <dbReference type="NCBI Taxonomy" id="1698271"/>
    <lineage>
        <taxon>Archaea</taxon>
        <taxon>Methanobacteriati</taxon>
        <taxon>Methanobacteriota</taxon>
        <taxon>candidate division MSBL1</taxon>
    </lineage>
</organism>
<evidence type="ECO:0000313" key="2">
    <source>
        <dbReference type="EMBL" id="KXA99111.1"/>
    </source>
</evidence>
<reference evidence="2 3" key="1">
    <citation type="journal article" date="2016" name="Sci. Rep.">
        <title>Metabolic traits of an uncultured archaeal lineage -MSBL1- from brine pools of the Red Sea.</title>
        <authorList>
            <person name="Mwirichia R."/>
            <person name="Alam I."/>
            <person name="Rashid M."/>
            <person name="Vinu M."/>
            <person name="Ba-Alawi W."/>
            <person name="Anthony Kamau A."/>
            <person name="Kamanda Ngugi D."/>
            <person name="Goker M."/>
            <person name="Klenk H.P."/>
            <person name="Bajic V."/>
            <person name="Stingl U."/>
        </authorList>
    </citation>
    <scope>NUCLEOTIDE SEQUENCE [LARGE SCALE GENOMIC DNA]</scope>
    <source>
        <strain evidence="2">SCGC-AAA259O05</strain>
    </source>
</reference>
<feature type="domain" description="DNA primase/polymerase bifunctional N-terminal" evidence="1">
    <location>
        <begin position="108"/>
        <end position="205"/>
    </location>
</feature>
<dbReference type="SUPFAM" id="SSF56747">
    <property type="entry name" value="Prim-pol domain"/>
    <property type="match status" value="1"/>
</dbReference>
<dbReference type="Pfam" id="PF09250">
    <property type="entry name" value="Prim-Pol"/>
    <property type="match status" value="1"/>
</dbReference>
<accession>A0A133UY66</accession>
<dbReference type="AlphaFoldDB" id="A0A133UY66"/>
<sequence>MAKTSKKHFDDWLGSMPKDVEPYLVPIKEGKNSNEGKAPDYLEIIKRALQEFGLGWKDYRKVKDERQVVKIKHLAELAGKESKVGGSLKASSWRSPYARMSVGEARRRITKGKNLALVTRGRIAVMDIDDPKRARKILPRQLMDTLTVESRTGNSHLYFRNGGVANCDIGGVVELRAKWRYVLTPGSYVPPGNSGGDGLYKVSQAKELKTLVPEDLPNVLKTKMKRSDPKTEKIPENYTPAGLDNKVKYPCPFFESDKEDLSSLYLDFHNFAKSLVLSRLEIMLEDFLAVDEDDDRLTYQIHLVNGEVVLINEENSLPVASVEVKTSKNHVKPVKAAVLTLKEGIPSILAEIHTGNVHVMNGKCADKILDRAKEQLANLTRLEEANRKIPDRHACIRCSNTSCPYWIDSKAQQIDMGLMEEKTDQLDKCPSPIVDNVLKELKQILKKKGYKILELISHSKS</sequence>
<keyword evidence="3" id="KW-1185">Reference proteome</keyword>
<dbReference type="InterPro" id="IPR015330">
    <property type="entry name" value="DNA_primase/pol_bifunc_N"/>
</dbReference>
<evidence type="ECO:0000259" key="1">
    <source>
        <dbReference type="Pfam" id="PF09250"/>
    </source>
</evidence>
<gene>
    <name evidence="2" type="ORF">AKJ41_05955</name>
</gene>
<proteinExistence type="predicted"/>
<protein>
    <recommendedName>
        <fullName evidence="1">DNA primase/polymerase bifunctional N-terminal domain-containing protein</fullName>
    </recommendedName>
</protein>
<dbReference type="EMBL" id="LHXV01000112">
    <property type="protein sequence ID" value="KXA99111.1"/>
    <property type="molecule type" value="Genomic_DNA"/>
</dbReference>
<evidence type="ECO:0000313" key="3">
    <source>
        <dbReference type="Proteomes" id="UP000070344"/>
    </source>
</evidence>
<dbReference type="Proteomes" id="UP000070344">
    <property type="component" value="Unassembled WGS sequence"/>
</dbReference>
<comment type="caution">
    <text evidence="2">The sequence shown here is derived from an EMBL/GenBank/DDBJ whole genome shotgun (WGS) entry which is preliminary data.</text>
</comment>